<feature type="region of interest" description="Disordered" evidence="1">
    <location>
        <begin position="1"/>
        <end position="40"/>
    </location>
</feature>
<sequence>MSDEANQNTDLKTVVSEEVSAQTLPEPIQTEMKNDDSTSPADFVLAKSDREVVSEEIKFNTANSSPATLIKNDPVVNSNETEPASAEAKTIDELAVLGFTKPANTFMRWLWKKALKAKRARQRKKLDRIMTLFAKHPKITNDLVEKLLHVSHSTATKYLKILLTEKKISRTAQAGSATTYIKL</sequence>
<dbReference type="Proteomes" id="UP000176222">
    <property type="component" value="Unassembled WGS sequence"/>
</dbReference>
<evidence type="ECO:0000313" key="2">
    <source>
        <dbReference type="EMBL" id="OHA58070.1"/>
    </source>
</evidence>
<organism evidence="2 3">
    <name type="scientific">Candidatus Vogelbacteria bacterium RIFOXYB1_FULL_42_16</name>
    <dbReference type="NCBI Taxonomy" id="1802436"/>
    <lineage>
        <taxon>Bacteria</taxon>
        <taxon>Candidatus Vogeliibacteriota</taxon>
    </lineage>
</organism>
<reference evidence="2 3" key="1">
    <citation type="journal article" date="2016" name="Nat. Commun.">
        <title>Thousands of microbial genomes shed light on interconnected biogeochemical processes in an aquifer system.</title>
        <authorList>
            <person name="Anantharaman K."/>
            <person name="Brown C.T."/>
            <person name="Hug L.A."/>
            <person name="Sharon I."/>
            <person name="Castelle C.J."/>
            <person name="Probst A.J."/>
            <person name="Thomas B.C."/>
            <person name="Singh A."/>
            <person name="Wilkins M.J."/>
            <person name="Karaoz U."/>
            <person name="Brodie E.L."/>
            <person name="Williams K.H."/>
            <person name="Hubbard S.S."/>
            <person name="Banfield J.F."/>
        </authorList>
    </citation>
    <scope>NUCLEOTIDE SEQUENCE [LARGE SCALE GENOMIC DNA]</scope>
</reference>
<evidence type="ECO:0000313" key="3">
    <source>
        <dbReference type="Proteomes" id="UP000176222"/>
    </source>
</evidence>
<dbReference type="AlphaFoldDB" id="A0A1G2QBZ3"/>
<protein>
    <submittedName>
        <fullName evidence="2">Uncharacterized protein</fullName>
    </submittedName>
</protein>
<gene>
    <name evidence="2" type="ORF">A2370_01775</name>
</gene>
<name>A0A1G2QBZ3_9BACT</name>
<dbReference type="Gene3D" id="1.10.10.10">
    <property type="entry name" value="Winged helix-like DNA-binding domain superfamily/Winged helix DNA-binding domain"/>
    <property type="match status" value="1"/>
</dbReference>
<accession>A0A1G2QBZ3</accession>
<feature type="compositionally biased region" description="Polar residues" evidence="1">
    <location>
        <begin position="1"/>
        <end position="11"/>
    </location>
</feature>
<evidence type="ECO:0000256" key="1">
    <source>
        <dbReference type="SAM" id="MobiDB-lite"/>
    </source>
</evidence>
<proteinExistence type="predicted"/>
<comment type="caution">
    <text evidence="2">The sequence shown here is derived from an EMBL/GenBank/DDBJ whole genome shotgun (WGS) entry which is preliminary data.</text>
</comment>
<dbReference type="STRING" id="1802436.A2370_01775"/>
<dbReference type="InterPro" id="IPR036388">
    <property type="entry name" value="WH-like_DNA-bd_sf"/>
</dbReference>
<dbReference type="EMBL" id="MHTH01000015">
    <property type="protein sequence ID" value="OHA58070.1"/>
    <property type="molecule type" value="Genomic_DNA"/>
</dbReference>